<comment type="caution">
    <text evidence="1">The sequence shown here is derived from an EMBL/GenBank/DDBJ whole genome shotgun (WGS) entry which is preliminary data.</text>
</comment>
<dbReference type="EMBL" id="QGNW01000414">
    <property type="protein sequence ID" value="RVW72443.1"/>
    <property type="molecule type" value="Genomic_DNA"/>
</dbReference>
<gene>
    <name evidence="2" type="ORF">CK203_060474</name>
    <name evidence="1" type="ORF">CK203_114877</name>
</gene>
<accession>A0A438CU95</accession>
<dbReference type="AlphaFoldDB" id="A0A438CU95"/>
<evidence type="ECO:0000313" key="1">
    <source>
        <dbReference type="EMBL" id="RVW26774.1"/>
    </source>
</evidence>
<evidence type="ECO:0000313" key="2">
    <source>
        <dbReference type="EMBL" id="RVW72443.1"/>
    </source>
</evidence>
<sequence>MISNRAKHDIDWKGLENTPTLAQETMDPEISTPSIPISSSTPVPCRSWRVVILLDRFMYLGEFFKAIIEEHEIDPIDYEKAMSNDNVILWQ</sequence>
<dbReference type="EMBL" id="QGNW01001986">
    <property type="protein sequence ID" value="RVW26774.1"/>
    <property type="molecule type" value="Genomic_DNA"/>
</dbReference>
<name>A0A438CU95_VITVI</name>
<organism evidence="1 3">
    <name type="scientific">Vitis vinifera</name>
    <name type="common">Grape</name>
    <dbReference type="NCBI Taxonomy" id="29760"/>
    <lineage>
        <taxon>Eukaryota</taxon>
        <taxon>Viridiplantae</taxon>
        <taxon>Streptophyta</taxon>
        <taxon>Embryophyta</taxon>
        <taxon>Tracheophyta</taxon>
        <taxon>Spermatophyta</taxon>
        <taxon>Magnoliopsida</taxon>
        <taxon>eudicotyledons</taxon>
        <taxon>Gunneridae</taxon>
        <taxon>Pentapetalae</taxon>
        <taxon>rosids</taxon>
        <taxon>Vitales</taxon>
        <taxon>Vitaceae</taxon>
        <taxon>Viteae</taxon>
        <taxon>Vitis</taxon>
    </lineage>
</organism>
<reference evidence="1 3" key="1">
    <citation type="journal article" date="2018" name="PLoS Genet.">
        <title>Population sequencing reveals clonal diversity and ancestral inbreeding in the grapevine cultivar Chardonnay.</title>
        <authorList>
            <person name="Roach M.J."/>
            <person name="Johnson D.L."/>
            <person name="Bohlmann J."/>
            <person name="van Vuuren H.J."/>
            <person name="Jones S.J."/>
            <person name="Pretorius I.S."/>
            <person name="Schmidt S.A."/>
            <person name="Borneman A.R."/>
        </authorList>
    </citation>
    <scope>NUCLEOTIDE SEQUENCE [LARGE SCALE GENOMIC DNA]</scope>
    <source>
        <strain evidence="3">cv. Chardonnay</strain>
        <strain evidence="1">I10V1</strain>
        <tissue evidence="1">Leaf</tissue>
    </source>
</reference>
<dbReference type="Proteomes" id="UP000288805">
    <property type="component" value="Unassembled WGS sequence"/>
</dbReference>
<proteinExistence type="predicted"/>
<evidence type="ECO:0000313" key="3">
    <source>
        <dbReference type="Proteomes" id="UP000288805"/>
    </source>
</evidence>
<protein>
    <submittedName>
        <fullName evidence="1">Uncharacterized protein</fullName>
    </submittedName>
</protein>